<dbReference type="Gene3D" id="3.50.50.60">
    <property type="entry name" value="FAD/NAD(P)-binding domain"/>
    <property type="match status" value="1"/>
</dbReference>
<dbReference type="Pfam" id="PF01266">
    <property type="entry name" value="DAO"/>
    <property type="match status" value="1"/>
</dbReference>
<dbReference type="PANTHER" id="PTHR11985:SF15">
    <property type="entry name" value="GLYCEROL-3-PHOSPHATE DEHYDROGENASE, MITOCHONDRIAL"/>
    <property type="match status" value="1"/>
</dbReference>
<keyword evidence="6" id="KW-1133">Transmembrane helix</keyword>
<dbReference type="InterPro" id="IPR000447">
    <property type="entry name" value="G3P_DH_FAD-dep"/>
</dbReference>
<dbReference type="PRINTS" id="PR01001">
    <property type="entry name" value="FADG3PDH"/>
</dbReference>
<evidence type="ECO:0000313" key="8">
    <source>
        <dbReference type="EMBL" id="OXE45983.1"/>
    </source>
</evidence>
<feature type="transmembrane region" description="Helical" evidence="6">
    <location>
        <begin position="118"/>
        <end position="136"/>
    </location>
</feature>
<keyword evidence="6" id="KW-0812">Transmembrane</keyword>
<keyword evidence="4" id="KW-0274">FAD</keyword>
<evidence type="ECO:0000259" key="7">
    <source>
        <dbReference type="Pfam" id="PF01266"/>
    </source>
</evidence>
<comment type="cofactor">
    <cofactor evidence="1">
        <name>FAD</name>
        <dbReference type="ChEBI" id="CHEBI:57692"/>
    </cofactor>
</comment>
<name>A0A227KED0_9BURK</name>
<dbReference type="InterPro" id="IPR006076">
    <property type="entry name" value="FAD-dep_OxRdtase"/>
</dbReference>
<dbReference type="EMBL" id="NHMP01000006">
    <property type="protein sequence ID" value="OXE45983.1"/>
    <property type="molecule type" value="Genomic_DNA"/>
</dbReference>
<keyword evidence="3" id="KW-0285">Flavoprotein</keyword>
<keyword evidence="9" id="KW-1185">Reference proteome</keyword>
<dbReference type="GO" id="GO:0006072">
    <property type="term" value="P:glycerol-3-phosphate metabolic process"/>
    <property type="evidence" value="ECO:0007669"/>
    <property type="project" value="InterPro"/>
</dbReference>
<feature type="domain" description="FAD dependent oxidoreductase" evidence="7">
    <location>
        <begin position="25"/>
        <end position="307"/>
    </location>
</feature>
<dbReference type="RefSeq" id="WP_066593987.1">
    <property type="nucleotide sequence ID" value="NZ_CAJTBZ010000013.1"/>
</dbReference>
<dbReference type="Proteomes" id="UP000214610">
    <property type="component" value="Unassembled WGS sequence"/>
</dbReference>
<keyword evidence="5" id="KW-0560">Oxidoreductase</keyword>
<accession>A0A227KED0</accession>
<sequence length="475" mass="52218">MEKVFKSGLIRNRNLEQLNQETVWDVVIIGGGSTGSAIALDSVSRGFKTLLVNSGDFASGSSGSSIKLIMAGPSCLKGLKEWKQLREDLEERKYLLANAPHLVKEKNFVIPCYKGSTLAFYYFTLLAGLAAGYGGYGMGRPLYLRPEEVIRKLPDVKAKGLVGGVQFKVVQFDDARLNIALIKTAAKQGAVCLNYVSAKELERDAGGRIQSISLEDQLTGQSFQAKCKMIFNAAGEGADGVRQMAYAEASPLTEVKKFTCMVMAARHFEGEYGMLTPKAKGEQRLFCVPWNRMAEVGIVEEKEGEDSGAAVTRLIEKIKPFLEFSIDRNNVTASFSHTVVTPKKDFGRGQEGSNSLILTEFENMVTVVGGGWKNYRQRAEKAMTAAIDAGLVYKKPCSTMFMSIARNHHFDPEALDKGLADGKDVTAQVVEYAQYCLEHEFASCADDVLFRRLRIGQMSAAVTEKLRPEVEKVFA</sequence>
<dbReference type="AlphaFoldDB" id="A0A227KED0"/>
<evidence type="ECO:0000256" key="4">
    <source>
        <dbReference type="ARBA" id="ARBA00022827"/>
    </source>
</evidence>
<evidence type="ECO:0000313" key="9">
    <source>
        <dbReference type="Proteomes" id="UP000214610"/>
    </source>
</evidence>
<reference evidence="9" key="1">
    <citation type="submission" date="2017-05" db="EMBL/GenBank/DDBJ databases">
        <title>Improved OligoMM genomes.</title>
        <authorList>
            <person name="Garzetti D."/>
        </authorList>
    </citation>
    <scope>NUCLEOTIDE SEQUENCE [LARGE SCALE GENOMIC DNA]</scope>
    <source>
        <strain evidence="9">YL45</strain>
    </source>
</reference>
<protein>
    <submittedName>
        <fullName evidence="8">FAD-dependent oxidoreductase</fullName>
    </submittedName>
</protein>
<organism evidence="8 9">
    <name type="scientific">Turicimonas muris</name>
    <dbReference type="NCBI Taxonomy" id="1796652"/>
    <lineage>
        <taxon>Bacteria</taxon>
        <taxon>Pseudomonadati</taxon>
        <taxon>Pseudomonadota</taxon>
        <taxon>Betaproteobacteria</taxon>
        <taxon>Burkholderiales</taxon>
        <taxon>Sutterellaceae</taxon>
        <taxon>Turicimonas</taxon>
    </lineage>
</organism>
<dbReference type="Gene3D" id="3.30.9.10">
    <property type="entry name" value="D-Amino Acid Oxidase, subunit A, domain 2"/>
    <property type="match status" value="1"/>
</dbReference>
<proteinExistence type="inferred from homology"/>
<gene>
    <name evidence="8" type="ORF">ADH67_09675</name>
</gene>
<dbReference type="GeneID" id="78361994"/>
<comment type="similarity">
    <text evidence="2">Belongs to the FAD-dependent glycerol-3-phosphate dehydrogenase family.</text>
</comment>
<evidence type="ECO:0000256" key="6">
    <source>
        <dbReference type="SAM" id="Phobius"/>
    </source>
</evidence>
<dbReference type="GO" id="GO:0004368">
    <property type="term" value="F:glycerol-3-phosphate dehydrogenase (quinone) activity"/>
    <property type="evidence" value="ECO:0007669"/>
    <property type="project" value="InterPro"/>
</dbReference>
<evidence type="ECO:0000256" key="2">
    <source>
        <dbReference type="ARBA" id="ARBA00007330"/>
    </source>
</evidence>
<comment type="caution">
    <text evidence="8">The sequence shown here is derived from an EMBL/GenBank/DDBJ whole genome shotgun (WGS) entry which is preliminary data.</text>
</comment>
<evidence type="ECO:0000256" key="5">
    <source>
        <dbReference type="ARBA" id="ARBA00023002"/>
    </source>
</evidence>
<dbReference type="SUPFAM" id="SSF51905">
    <property type="entry name" value="FAD/NAD(P)-binding domain"/>
    <property type="match status" value="1"/>
</dbReference>
<evidence type="ECO:0000256" key="1">
    <source>
        <dbReference type="ARBA" id="ARBA00001974"/>
    </source>
</evidence>
<dbReference type="InterPro" id="IPR036188">
    <property type="entry name" value="FAD/NAD-bd_sf"/>
</dbReference>
<keyword evidence="6" id="KW-0472">Membrane</keyword>
<evidence type="ECO:0000256" key="3">
    <source>
        <dbReference type="ARBA" id="ARBA00022630"/>
    </source>
</evidence>
<dbReference type="PANTHER" id="PTHR11985">
    <property type="entry name" value="GLYCEROL-3-PHOSPHATE DEHYDROGENASE"/>
    <property type="match status" value="1"/>
</dbReference>